<evidence type="ECO:0000313" key="11">
    <source>
        <dbReference type="Proteomes" id="UP000053825"/>
    </source>
</evidence>
<dbReference type="GO" id="GO:0005634">
    <property type="term" value="C:nucleus"/>
    <property type="evidence" value="ECO:0007669"/>
    <property type="project" value="UniProtKB-SubCell"/>
</dbReference>
<dbReference type="PANTHER" id="PTHR11037">
    <property type="entry name" value="TRANSCRIPTION FACTOR CP2"/>
    <property type="match status" value="1"/>
</dbReference>
<feature type="compositionally biased region" description="Polar residues" evidence="8">
    <location>
        <begin position="91"/>
        <end position="100"/>
    </location>
</feature>
<comment type="similarity">
    <text evidence="2">Belongs to the grh/CP2 family. CP2 subfamily.</text>
</comment>
<dbReference type="OrthoDB" id="9996779at2759"/>
<dbReference type="InterPro" id="IPR041418">
    <property type="entry name" value="SAM_3"/>
</dbReference>
<feature type="compositionally biased region" description="Polar residues" evidence="8">
    <location>
        <begin position="53"/>
        <end position="63"/>
    </location>
</feature>
<dbReference type="InterPro" id="IPR040167">
    <property type="entry name" value="TF_CP2-like"/>
</dbReference>
<evidence type="ECO:0000259" key="9">
    <source>
        <dbReference type="PROSITE" id="PS51968"/>
    </source>
</evidence>
<evidence type="ECO:0000256" key="3">
    <source>
        <dbReference type="ARBA" id="ARBA00023015"/>
    </source>
</evidence>
<proteinExistence type="inferred from homology"/>
<dbReference type="InterPro" id="IPR057520">
    <property type="entry name" value="GRHL1/CP2_C"/>
</dbReference>
<feature type="region of interest" description="Disordered" evidence="8">
    <location>
        <begin position="242"/>
        <end position="262"/>
    </location>
</feature>
<dbReference type="GO" id="GO:0001228">
    <property type="term" value="F:DNA-binding transcription activator activity, RNA polymerase II-specific"/>
    <property type="evidence" value="ECO:0007669"/>
    <property type="project" value="TreeGrafter"/>
</dbReference>
<dbReference type="PANTHER" id="PTHR11037:SF21">
    <property type="entry name" value="GEMINI, ISOFORM C"/>
    <property type="match status" value="1"/>
</dbReference>
<dbReference type="CDD" id="cd09537">
    <property type="entry name" value="SAM_CP2-like"/>
    <property type="match status" value="1"/>
</dbReference>
<dbReference type="InterPro" id="IPR007604">
    <property type="entry name" value="CP2"/>
</dbReference>
<keyword evidence="11" id="KW-1185">Reference proteome</keyword>
<dbReference type="Pfam" id="PF04516">
    <property type="entry name" value="CP2"/>
    <property type="match status" value="1"/>
</dbReference>
<feature type="domain" description="Grh/CP2 DB" evidence="9">
    <location>
        <begin position="267"/>
        <end position="495"/>
    </location>
</feature>
<evidence type="ECO:0000256" key="6">
    <source>
        <dbReference type="ARBA" id="ARBA00023242"/>
    </source>
</evidence>
<evidence type="ECO:0000313" key="10">
    <source>
        <dbReference type="EMBL" id="KOC66472.1"/>
    </source>
</evidence>
<dbReference type="AlphaFoldDB" id="A0A0L7R6F4"/>
<dbReference type="GO" id="GO:0000978">
    <property type="term" value="F:RNA polymerase II cis-regulatory region sequence-specific DNA binding"/>
    <property type="evidence" value="ECO:0007669"/>
    <property type="project" value="TreeGrafter"/>
</dbReference>
<dbReference type="Pfam" id="PF25416">
    <property type="entry name" value="GRHL1_C"/>
    <property type="match status" value="1"/>
</dbReference>
<gene>
    <name evidence="10" type="ORF">WH47_08865</name>
</gene>
<name>A0A0L7R6F4_9HYME</name>
<evidence type="ECO:0000256" key="7">
    <source>
        <dbReference type="PROSITE-ProRule" id="PRU01313"/>
    </source>
</evidence>
<keyword evidence="5" id="KW-0804">Transcription</keyword>
<organism evidence="10 11">
    <name type="scientific">Habropoda laboriosa</name>
    <dbReference type="NCBI Taxonomy" id="597456"/>
    <lineage>
        <taxon>Eukaryota</taxon>
        <taxon>Metazoa</taxon>
        <taxon>Ecdysozoa</taxon>
        <taxon>Arthropoda</taxon>
        <taxon>Hexapoda</taxon>
        <taxon>Insecta</taxon>
        <taxon>Pterygota</taxon>
        <taxon>Neoptera</taxon>
        <taxon>Endopterygota</taxon>
        <taxon>Hymenoptera</taxon>
        <taxon>Apocrita</taxon>
        <taxon>Aculeata</taxon>
        <taxon>Apoidea</taxon>
        <taxon>Anthophila</taxon>
        <taxon>Apidae</taxon>
        <taxon>Habropoda</taxon>
    </lineage>
</organism>
<dbReference type="PROSITE" id="PS51968">
    <property type="entry name" value="GRH_CP2_DB"/>
    <property type="match status" value="1"/>
</dbReference>
<keyword evidence="3" id="KW-0805">Transcription regulation</keyword>
<reference evidence="10 11" key="1">
    <citation type="submission" date="2015-07" db="EMBL/GenBank/DDBJ databases">
        <title>The genome of Habropoda laboriosa.</title>
        <authorList>
            <person name="Pan H."/>
            <person name="Kapheim K."/>
        </authorList>
    </citation>
    <scope>NUCLEOTIDE SEQUENCE [LARGE SCALE GENOMIC DNA]</scope>
    <source>
        <strain evidence="10">0110345459</strain>
    </source>
</reference>
<feature type="compositionally biased region" description="Low complexity" evidence="8">
    <location>
        <begin position="78"/>
        <end position="90"/>
    </location>
</feature>
<dbReference type="InterPro" id="IPR013761">
    <property type="entry name" value="SAM/pointed_sf"/>
</dbReference>
<evidence type="ECO:0000256" key="2">
    <source>
        <dbReference type="ARBA" id="ARBA00010852"/>
    </source>
</evidence>
<dbReference type="EMBL" id="KQ414646">
    <property type="protein sequence ID" value="KOC66472.1"/>
    <property type="molecule type" value="Genomic_DNA"/>
</dbReference>
<evidence type="ECO:0000256" key="1">
    <source>
        <dbReference type="ARBA" id="ARBA00004123"/>
    </source>
</evidence>
<dbReference type="Gene3D" id="1.10.150.50">
    <property type="entry name" value="Transcription Factor, Ets-1"/>
    <property type="match status" value="1"/>
</dbReference>
<comment type="subcellular location">
    <subcellularLocation>
        <location evidence="1 7">Nucleus</location>
    </subcellularLocation>
</comment>
<dbReference type="Pfam" id="PF18016">
    <property type="entry name" value="SAM_3"/>
    <property type="match status" value="1"/>
</dbReference>
<keyword evidence="4 7" id="KW-0238">DNA-binding</keyword>
<keyword evidence="6 7" id="KW-0539">Nucleus</keyword>
<evidence type="ECO:0000256" key="4">
    <source>
        <dbReference type="ARBA" id="ARBA00023125"/>
    </source>
</evidence>
<dbReference type="STRING" id="597456.A0A0L7R6F4"/>
<protein>
    <submittedName>
        <fullName evidence="10">Alpha-globin transcription factor CP2</fullName>
    </submittedName>
</protein>
<evidence type="ECO:0000256" key="8">
    <source>
        <dbReference type="SAM" id="MobiDB-lite"/>
    </source>
</evidence>
<accession>A0A0L7R6F4</accession>
<evidence type="ECO:0000256" key="5">
    <source>
        <dbReference type="ARBA" id="ARBA00023163"/>
    </source>
</evidence>
<feature type="region of interest" description="Disordered" evidence="8">
    <location>
        <begin position="49"/>
        <end position="108"/>
    </location>
</feature>
<sequence>MELQFIMDSGADALNGTIWFPNTPSPPYEQLSPVRQNRCDAIATQHASMGYHSPQNSLWQDKYNSPKDSPEDSVQIRSSSESPQHLSPSSDNSPNCQQSSLKRRAGEPLAQITELEKKHARRDGSAGNNGSGQGWSTQVEELAEHLAADFDGSLSALAASDLVTAVASYNMSEALLALPSLTVFKQEAPSPENQQNSNLNHVSQRTINSTPAVNNVNSSAEADSNNNGQTAISLHQLLYSSSEEYPPTSSSGNHVSSSSQQGTELNEDCRFQYVLAAATSIATKVNEETLTYLNQGQSYEIKLKKLGDLSAYRGKILKSTIRICFHERRLQYTEREQMLAWQRARPGERLLEVDVPLSYGMVDVCQPSPSNNSVEFMWDPTKEVGVYIKVNCISTEFTPKKHGGEKGVPFRIQVETRLPGGPRLHAASCQVKVFKLKGADRKHKQDRDKILRRPPHEQDKYQPSYECTVLSDTLEEFLATQMGRDKLVPEMTKSCPSWRLKSCWAIRSTEKYRGNLAAYLLEHEVTVTGGPLQVEVVAKFVHSISESRARRVNLVRGGLVSLTIRKGRSNKRIDGKGISRLIFRLKRRSISPQTRPTISGNTSPVVAPLALSVSNPGIVPLVPASDAVKENVGTAPALPSPAAILPDQSSIETEVSSCLAQLSPDANAAQTTTWLRAGRFNAFESTFASFSAADILRLSRDDLIQICGLADGIRLFNALHSKAPTPKLTLYFSLEDNGSLWRVAYLESLTSSALMNKLLNTLSLPHDRLHSVLFLGPQGIHVLVTDELVANMKDESMYFVQTVKGIEDKRETVKRELEICIDLGFFLFLLQITRASATSYF</sequence>
<dbReference type="Proteomes" id="UP000053825">
    <property type="component" value="Unassembled WGS sequence"/>
</dbReference>
<feature type="compositionally biased region" description="Low complexity" evidence="8">
    <location>
        <begin position="242"/>
        <end position="259"/>
    </location>
</feature>